<organism evidence="1 2">
    <name type="scientific">Rhizobium herbae</name>
    <dbReference type="NCBI Taxonomy" id="508661"/>
    <lineage>
        <taxon>Bacteria</taxon>
        <taxon>Pseudomonadati</taxon>
        <taxon>Pseudomonadota</taxon>
        <taxon>Alphaproteobacteria</taxon>
        <taxon>Hyphomicrobiales</taxon>
        <taxon>Rhizobiaceae</taxon>
        <taxon>Rhizobium/Agrobacterium group</taxon>
        <taxon>Rhizobium</taxon>
    </lineage>
</organism>
<accession>A0ABS4EH99</accession>
<protein>
    <recommendedName>
        <fullName evidence="3">Transmembrane protein</fullName>
    </recommendedName>
</protein>
<reference evidence="1 2" key="1">
    <citation type="submission" date="2021-03" db="EMBL/GenBank/DDBJ databases">
        <title>Genomic Encyclopedia of Type Strains, Phase IV (KMG-IV): sequencing the most valuable type-strain genomes for metagenomic binning, comparative biology and taxonomic classification.</title>
        <authorList>
            <person name="Goeker M."/>
        </authorList>
    </citation>
    <scope>NUCLEOTIDE SEQUENCE [LARGE SCALE GENOMIC DNA]</scope>
    <source>
        <strain evidence="1 2">DSM 26427</strain>
    </source>
</reference>
<evidence type="ECO:0008006" key="3">
    <source>
        <dbReference type="Google" id="ProtNLM"/>
    </source>
</evidence>
<proteinExistence type="predicted"/>
<evidence type="ECO:0000313" key="1">
    <source>
        <dbReference type="EMBL" id="MBP1857320.1"/>
    </source>
</evidence>
<gene>
    <name evidence="1" type="ORF">J2Z75_000800</name>
</gene>
<comment type="caution">
    <text evidence="1">The sequence shown here is derived from an EMBL/GenBank/DDBJ whole genome shotgun (WGS) entry which is preliminary data.</text>
</comment>
<evidence type="ECO:0000313" key="2">
    <source>
        <dbReference type="Proteomes" id="UP000823786"/>
    </source>
</evidence>
<dbReference type="RefSeq" id="WP_407692731.1">
    <property type="nucleotide sequence ID" value="NZ_JAGGJV010000001.1"/>
</dbReference>
<sequence>MRHQEEEKGGKEFAFHDIQVPVKPPIFILADSLIFTRAAAAPPQAWRKTALFRAFLGSTGKYPQKPYVKERRGQGGLEGSSAMKKMIVAALTALSLTSCVEAQSYRGSYGGIEPIPGSITYNGQPRTKLKKAPVGSTLHNNFYGPYGERIEETYMVMPDRSLKLVARRRGFIGFPYD</sequence>
<dbReference type="Proteomes" id="UP000823786">
    <property type="component" value="Unassembled WGS sequence"/>
</dbReference>
<dbReference type="EMBL" id="JAGGJV010000001">
    <property type="protein sequence ID" value="MBP1857320.1"/>
    <property type="molecule type" value="Genomic_DNA"/>
</dbReference>
<name>A0ABS4EH99_9HYPH</name>
<keyword evidence="2" id="KW-1185">Reference proteome</keyword>